<dbReference type="InterPro" id="IPR029058">
    <property type="entry name" value="AB_hydrolase_fold"/>
</dbReference>
<dbReference type="Pfam" id="PF12697">
    <property type="entry name" value="Abhydrolase_6"/>
    <property type="match status" value="1"/>
</dbReference>
<evidence type="ECO:0000256" key="1">
    <source>
        <dbReference type="SAM" id="Phobius"/>
    </source>
</evidence>
<keyword evidence="1" id="KW-0472">Membrane</keyword>
<feature type="transmembrane region" description="Helical" evidence="1">
    <location>
        <begin position="84"/>
        <end position="101"/>
    </location>
</feature>
<keyword evidence="1" id="KW-1133">Transmembrane helix</keyword>
<dbReference type="Gene3D" id="3.40.50.1820">
    <property type="entry name" value="alpha/beta hydrolase"/>
    <property type="match status" value="1"/>
</dbReference>
<dbReference type="InterPro" id="IPR000073">
    <property type="entry name" value="AB_hydrolase_1"/>
</dbReference>
<evidence type="ECO:0000313" key="4">
    <source>
        <dbReference type="Proteomes" id="UP001597199"/>
    </source>
</evidence>
<dbReference type="SUPFAM" id="SSF53474">
    <property type="entry name" value="alpha/beta-Hydrolases"/>
    <property type="match status" value="1"/>
</dbReference>
<dbReference type="EMBL" id="JBHTOA010000035">
    <property type="protein sequence ID" value="MFD1399598.1"/>
    <property type="molecule type" value="Genomic_DNA"/>
</dbReference>
<reference evidence="4" key="1">
    <citation type="journal article" date="2019" name="Int. J. Syst. Evol. Microbiol.">
        <title>The Global Catalogue of Microorganisms (GCM) 10K type strain sequencing project: providing services to taxonomists for standard genome sequencing and annotation.</title>
        <authorList>
            <consortium name="The Broad Institute Genomics Platform"/>
            <consortium name="The Broad Institute Genome Sequencing Center for Infectious Disease"/>
            <person name="Wu L."/>
            <person name="Ma J."/>
        </authorList>
    </citation>
    <scope>NUCLEOTIDE SEQUENCE [LARGE SCALE GENOMIC DNA]</scope>
    <source>
        <strain evidence="4">CCM 9110</strain>
    </source>
</reference>
<keyword evidence="4" id="KW-1185">Reference proteome</keyword>
<dbReference type="InterPro" id="IPR012354">
    <property type="entry name" value="Esterase_lipase"/>
</dbReference>
<protein>
    <submittedName>
        <fullName evidence="3">Alpha/beta hydrolase</fullName>
    </submittedName>
</protein>
<dbReference type="GO" id="GO:0016787">
    <property type="term" value="F:hydrolase activity"/>
    <property type="evidence" value="ECO:0007669"/>
    <property type="project" value="UniProtKB-KW"/>
</dbReference>
<comment type="caution">
    <text evidence="3">The sequence shown here is derived from an EMBL/GenBank/DDBJ whole genome shotgun (WGS) entry which is preliminary data.</text>
</comment>
<name>A0ABW4BI64_9LACO</name>
<feature type="domain" description="AB hydrolase-1" evidence="2">
    <location>
        <begin position="15"/>
        <end position="207"/>
    </location>
</feature>
<dbReference type="RefSeq" id="WP_204119384.1">
    <property type="nucleotide sequence ID" value="NZ_BOLV01000014.1"/>
</dbReference>
<keyword evidence="1" id="KW-0812">Transmembrane</keyword>
<organism evidence="3 4">
    <name type="scientific">Lacticaseibacillus suilingensis</name>
    <dbReference type="NCBI Taxonomy" id="2799577"/>
    <lineage>
        <taxon>Bacteria</taxon>
        <taxon>Bacillati</taxon>
        <taxon>Bacillota</taxon>
        <taxon>Bacilli</taxon>
        <taxon>Lactobacillales</taxon>
        <taxon>Lactobacillaceae</taxon>
        <taxon>Lacticaseibacillus</taxon>
    </lineage>
</organism>
<proteinExistence type="predicted"/>
<gene>
    <name evidence="3" type="ORF">ACFQ41_09800</name>
</gene>
<evidence type="ECO:0000313" key="3">
    <source>
        <dbReference type="EMBL" id="MFD1399598.1"/>
    </source>
</evidence>
<feature type="transmembrane region" description="Helical" evidence="1">
    <location>
        <begin position="107"/>
        <end position="128"/>
    </location>
</feature>
<keyword evidence="3" id="KW-0378">Hydrolase</keyword>
<dbReference type="PIRSF" id="PIRSF017388">
    <property type="entry name" value="Esterase_lipase"/>
    <property type="match status" value="1"/>
</dbReference>
<accession>A0ABW4BI64</accession>
<sequence length="241" mass="25990">MKAALHLPGANALGVVLLHAYTGGPADINLLAHALNRQGYPVVAPVFAGHENNDPDELLRQSPLIWWDQVEATVAAMANQTEQVAVFGLSLGGIFAMRALAVMPQVTLGGVIASPVMSGASNVPVNFWRWFKAMRRRQHLPLSPTAAEQAALTQQLVAIEQFNAGTQPLLAGLTKPVFIAAALQDTMIDPQRTIALQAALKQAPVTFKGYAADHVLTVNAAHHQLEHDIEQFLMKEYEGQL</sequence>
<evidence type="ECO:0000259" key="2">
    <source>
        <dbReference type="Pfam" id="PF12697"/>
    </source>
</evidence>
<dbReference type="Proteomes" id="UP001597199">
    <property type="component" value="Unassembled WGS sequence"/>
</dbReference>